<reference evidence="4" key="1">
    <citation type="submission" date="2019-12" db="EMBL/GenBank/DDBJ databases">
        <authorList>
            <person name="Cremers G."/>
        </authorList>
    </citation>
    <scope>NUCLEOTIDE SEQUENCE</scope>
    <source>
        <strain evidence="4">Vvax</strain>
    </source>
</reference>
<name>A0A679JGC4_VARPD</name>
<gene>
    <name evidence="4" type="ORF">VVAX_06081</name>
</gene>
<dbReference type="Pfam" id="PF05130">
    <property type="entry name" value="FlgN"/>
    <property type="match status" value="1"/>
</dbReference>
<evidence type="ECO:0000256" key="1">
    <source>
        <dbReference type="ARBA" id="ARBA00002397"/>
    </source>
</evidence>
<dbReference type="AlphaFoldDB" id="A0A679JGC4"/>
<dbReference type="Gene3D" id="1.20.58.300">
    <property type="entry name" value="FlgN-like"/>
    <property type="match status" value="1"/>
</dbReference>
<dbReference type="InterPro" id="IPR007809">
    <property type="entry name" value="FlgN-like"/>
</dbReference>
<protein>
    <recommendedName>
        <fullName evidence="5">Flagella synthesis protein FlgN</fullName>
    </recommendedName>
</protein>
<evidence type="ECO:0008006" key="5">
    <source>
        <dbReference type="Google" id="ProtNLM"/>
    </source>
</evidence>
<evidence type="ECO:0000256" key="2">
    <source>
        <dbReference type="ARBA" id="ARBA00007703"/>
    </source>
</evidence>
<proteinExistence type="inferred from homology"/>
<sequence length="152" mass="16206">MTQSLLAHLRTETACIEEFLSVLDREAKAMSDNVFADLAAIAGEKTLLLDRMTELDNQREALQAALGFKPGRAGADAAAKACGPAAQQAWAALLVLAVQARSHNLRNGSMVYAHLDFTQQALHFLQASAQLFYGPDGVRKTQPGAGTRLAVG</sequence>
<dbReference type="GO" id="GO:0044780">
    <property type="term" value="P:bacterial-type flagellum assembly"/>
    <property type="evidence" value="ECO:0007669"/>
    <property type="project" value="InterPro"/>
</dbReference>
<organism evidence="4">
    <name type="scientific">Variovorax paradoxus</name>
    <dbReference type="NCBI Taxonomy" id="34073"/>
    <lineage>
        <taxon>Bacteria</taxon>
        <taxon>Pseudomonadati</taxon>
        <taxon>Pseudomonadota</taxon>
        <taxon>Betaproteobacteria</taxon>
        <taxon>Burkholderiales</taxon>
        <taxon>Comamonadaceae</taxon>
        <taxon>Variovorax</taxon>
    </lineage>
</organism>
<keyword evidence="3" id="KW-1005">Bacterial flagellum biogenesis</keyword>
<dbReference type="InterPro" id="IPR036679">
    <property type="entry name" value="FlgN-like_sf"/>
</dbReference>
<comment type="function">
    <text evidence="1">Required for the efficient initiation of filament assembly.</text>
</comment>
<dbReference type="EMBL" id="LR743508">
    <property type="protein sequence ID" value="CAA2109809.1"/>
    <property type="molecule type" value="Genomic_DNA"/>
</dbReference>
<dbReference type="RefSeq" id="WP_339093852.1">
    <property type="nucleotide sequence ID" value="NZ_LR743508.1"/>
</dbReference>
<evidence type="ECO:0000256" key="3">
    <source>
        <dbReference type="ARBA" id="ARBA00022795"/>
    </source>
</evidence>
<evidence type="ECO:0000313" key="4">
    <source>
        <dbReference type="EMBL" id="CAA2109809.1"/>
    </source>
</evidence>
<dbReference type="SUPFAM" id="SSF140566">
    <property type="entry name" value="FlgN-like"/>
    <property type="match status" value="1"/>
</dbReference>
<comment type="similarity">
    <text evidence="2">Belongs to the FlgN family.</text>
</comment>
<accession>A0A679JGC4</accession>